<dbReference type="PANTHER" id="PTHR23147">
    <property type="entry name" value="SERINE/ARGININE RICH SPLICING FACTOR"/>
    <property type="match status" value="1"/>
</dbReference>
<keyword evidence="1" id="KW-0694">RNA-binding</keyword>
<keyword evidence="5" id="KW-1185">Reference proteome</keyword>
<sequence length="637" mass="67461">MKPLTDVVWVSNLPLNATARDLEIFFEKHLVKKVFTPGLSHGKRSKYAFVQLASHAHASRAVRSLNNKEFFKQRIRVKISTSPRDQPPRDARPAIQAPHTPVAIPTTPASEATIRPTGAAQSSAVETSGTITLATTPAQHAAADTLGAPMVEQSDNERVGHQTTNEHNTKPGAETETASSNTTRTDDRDEGSVKNSAVAGTKIHADAQASVADSPTPRPASYPASYQPSDQVTSPVDAPSDHAADDATNAGLSTATVQAPSASASQQQAHHVPFDISVDMAGAEDPTLTPAWWPASTEPRDISQHKLRYPQSDSKYVFVTLDSPQEAARAVQSLRGRWVRDGRITINFHRDRLRGGRAANHASAGAQSLLGMVRDGRAELCGGEALDTRGGASPWDNNADFLRFEDSDDDQHGGSSEHEVDENSSAGAEKQAESMHDDKHPAAFADEHNVNSNSGVEEAANTQHGGDETTKHISKDSVKPMANDKAEASSIANSESPNHSGMLDSAQASTALDPFSTASPETSPQHTSSATASSMTTTGPSTNASTNPSTAPSPATSLDPITSLTALPSTEPATPSSIDLTTLPSFSTAVPTPQRATSAPPLFELPPYPAAASPERRQIEIFPNPWLTCAPCVLYYT</sequence>
<feature type="compositionally biased region" description="Polar residues" evidence="2">
    <location>
        <begin position="543"/>
        <end position="597"/>
    </location>
</feature>
<feature type="compositionally biased region" description="Basic and acidic residues" evidence="2">
    <location>
        <begin position="430"/>
        <end position="449"/>
    </location>
</feature>
<dbReference type="SMART" id="SM00360">
    <property type="entry name" value="RRM"/>
    <property type="match status" value="1"/>
</dbReference>
<dbReference type="Proteomes" id="UP000799538">
    <property type="component" value="Unassembled WGS sequence"/>
</dbReference>
<feature type="compositionally biased region" description="Basic and acidic residues" evidence="2">
    <location>
        <begin position="465"/>
        <end position="487"/>
    </location>
</feature>
<dbReference type="OrthoDB" id="10577036at2759"/>
<protein>
    <recommendedName>
        <fullName evidence="3">RRM domain-containing protein</fullName>
    </recommendedName>
</protein>
<feature type="compositionally biased region" description="Polar residues" evidence="2">
    <location>
        <begin position="506"/>
        <end position="526"/>
    </location>
</feature>
<dbReference type="AlphaFoldDB" id="A0A6A6GHH1"/>
<feature type="region of interest" description="Disordered" evidence="2">
    <location>
        <begin position="155"/>
        <end position="247"/>
    </location>
</feature>
<proteinExistence type="predicted"/>
<evidence type="ECO:0000256" key="1">
    <source>
        <dbReference type="PROSITE-ProRule" id="PRU00176"/>
    </source>
</evidence>
<feature type="compositionally biased region" description="Polar residues" evidence="2">
    <location>
        <begin position="450"/>
        <end position="464"/>
    </location>
</feature>
<organism evidence="4 5">
    <name type="scientific">Elsinoe ampelina</name>
    <dbReference type="NCBI Taxonomy" id="302913"/>
    <lineage>
        <taxon>Eukaryota</taxon>
        <taxon>Fungi</taxon>
        <taxon>Dikarya</taxon>
        <taxon>Ascomycota</taxon>
        <taxon>Pezizomycotina</taxon>
        <taxon>Dothideomycetes</taxon>
        <taxon>Dothideomycetidae</taxon>
        <taxon>Myriangiales</taxon>
        <taxon>Elsinoaceae</taxon>
        <taxon>Elsinoe</taxon>
    </lineage>
</organism>
<feature type="domain" description="RRM" evidence="3">
    <location>
        <begin position="6"/>
        <end position="82"/>
    </location>
</feature>
<feature type="compositionally biased region" description="Low complexity" evidence="2">
    <location>
        <begin position="527"/>
        <end position="542"/>
    </location>
</feature>
<feature type="region of interest" description="Disordered" evidence="2">
    <location>
        <begin position="80"/>
        <end position="127"/>
    </location>
</feature>
<dbReference type="InterPro" id="IPR050907">
    <property type="entry name" value="SRSF"/>
</dbReference>
<reference evidence="5" key="1">
    <citation type="journal article" date="2020" name="Stud. Mycol.">
        <title>101 Dothideomycetes genomes: A test case for predicting lifestyles and emergence of pathogens.</title>
        <authorList>
            <person name="Haridas S."/>
            <person name="Albert R."/>
            <person name="Binder M."/>
            <person name="Bloem J."/>
            <person name="LaButti K."/>
            <person name="Salamov A."/>
            <person name="Andreopoulos B."/>
            <person name="Baker S."/>
            <person name="Barry K."/>
            <person name="Bills G."/>
            <person name="Bluhm B."/>
            <person name="Cannon C."/>
            <person name="Castanera R."/>
            <person name="Culley D."/>
            <person name="Daum C."/>
            <person name="Ezra D."/>
            <person name="Gonzalez J."/>
            <person name="Henrissat B."/>
            <person name="Kuo A."/>
            <person name="Liang C."/>
            <person name="Lipzen A."/>
            <person name="Lutzoni F."/>
            <person name="Magnuson J."/>
            <person name="Mondo S."/>
            <person name="Nolan M."/>
            <person name="Ohm R."/>
            <person name="Pangilinan J."/>
            <person name="Park H.-J."/>
            <person name="Ramirez L."/>
            <person name="Alfaro M."/>
            <person name="Sun H."/>
            <person name="Tritt A."/>
            <person name="Yoshinaga Y."/>
            <person name="Zwiers L.-H."/>
            <person name="Turgeon B."/>
            <person name="Goodwin S."/>
            <person name="Spatafora J."/>
            <person name="Crous P."/>
            <person name="Grigoriev I."/>
        </authorList>
    </citation>
    <scope>NUCLEOTIDE SEQUENCE [LARGE SCALE GENOMIC DNA]</scope>
    <source>
        <strain evidence="5">CECT 20119</strain>
    </source>
</reference>
<dbReference type="CDD" id="cd00590">
    <property type="entry name" value="RRM_SF"/>
    <property type="match status" value="2"/>
</dbReference>
<evidence type="ECO:0000313" key="5">
    <source>
        <dbReference type="Proteomes" id="UP000799538"/>
    </source>
</evidence>
<dbReference type="InterPro" id="IPR035979">
    <property type="entry name" value="RBD_domain_sf"/>
</dbReference>
<dbReference type="Pfam" id="PF00076">
    <property type="entry name" value="RRM_1"/>
    <property type="match status" value="1"/>
</dbReference>
<evidence type="ECO:0000259" key="3">
    <source>
        <dbReference type="PROSITE" id="PS50102"/>
    </source>
</evidence>
<feature type="region of interest" description="Disordered" evidence="2">
    <location>
        <begin position="385"/>
        <end position="602"/>
    </location>
</feature>
<dbReference type="SUPFAM" id="SSF54928">
    <property type="entry name" value="RNA-binding domain, RBD"/>
    <property type="match status" value="2"/>
</dbReference>
<feature type="compositionally biased region" description="Polar residues" evidence="2">
    <location>
        <begin position="490"/>
        <end position="499"/>
    </location>
</feature>
<name>A0A6A6GHH1_9PEZI</name>
<dbReference type="InterPro" id="IPR012677">
    <property type="entry name" value="Nucleotide-bd_a/b_plait_sf"/>
</dbReference>
<feature type="compositionally biased region" description="Polar residues" evidence="2">
    <location>
        <begin position="224"/>
        <end position="234"/>
    </location>
</feature>
<evidence type="ECO:0000256" key="2">
    <source>
        <dbReference type="SAM" id="MobiDB-lite"/>
    </source>
</evidence>
<dbReference type="Gene3D" id="3.30.70.330">
    <property type="match status" value="1"/>
</dbReference>
<feature type="compositionally biased region" description="Basic and acidic residues" evidence="2">
    <location>
        <begin position="402"/>
        <end position="418"/>
    </location>
</feature>
<gene>
    <name evidence="4" type="ORF">BDZ85DRAFT_317669</name>
</gene>
<accession>A0A6A6GHH1</accession>
<evidence type="ECO:0000313" key="4">
    <source>
        <dbReference type="EMBL" id="KAF2225067.1"/>
    </source>
</evidence>
<dbReference type="PROSITE" id="PS50102">
    <property type="entry name" value="RRM"/>
    <property type="match status" value="1"/>
</dbReference>
<dbReference type="InterPro" id="IPR000504">
    <property type="entry name" value="RRM_dom"/>
</dbReference>
<dbReference type="GO" id="GO:0003723">
    <property type="term" value="F:RNA binding"/>
    <property type="evidence" value="ECO:0007669"/>
    <property type="project" value="UniProtKB-UniRule"/>
</dbReference>
<dbReference type="EMBL" id="ML992504">
    <property type="protein sequence ID" value="KAF2225067.1"/>
    <property type="molecule type" value="Genomic_DNA"/>
</dbReference>